<comment type="caution">
    <text evidence="1">The sequence shown here is derived from an EMBL/GenBank/DDBJ whole genome shotgun (WGS) entry which is preliminary data.</text>
</comment>
<protein>
    <submittedName>
        <fullName evidence="1">Uncharacterized protein</fullName>
    </submittedName>
</protein>
<accession>A0ACC2C074</accession>
<evidence type="ECO:0000313" key="2">
    <source>
        <dbReference type="Proteomes" id="UP001162992"/>
    </source>
</evidence>
<proteinExistence type="predicted"/>
<dbReference type="Proteomes" id="UP001162992">
    <property type="component" value="Chromosome 12"/>
</dbReference>
<dbReference type="EMBL" id="CM055103">
    <property type="protein sequence ID" value="KAJ7535439.1"/>
    <property type="molecule type" value="Genomic_DNA"/>
</dbReference>
<evidence type="ECO:0000313" key="1">
    <source>
        <dbReference type="EMBL" id="KAJ7535439.1"/>
    </source>
</evidence>
<name>A0ACC2C074_DIPCM</name>
<keyword evidence="2" id="KW-1185">Reference proteome</keyword>
<organism evidence="1 2">
    <name type="scientific">Diphasiastrum complanatum</name>
    <name type="common">Issler's clubmoss</name>
    <name type="synonym">Lycopodium complanatum</name>
    <dbReference type="NCBI Taxonomy" id="34168"/>
    <lineage>
        <taxon>Eukaryota</taxon>
        <taxon>Viridiplantae</taxon>
        <taxon>Streptophyta</taxon>
        <taxon>Embryophyta</taxon>
        <taxon>Tracheophyta</taxon>
        <taxon>Lycopodiopsida</taxon>
        <taxon>Lycopodiales</taxon>
        <taxon>Lycopodiaceae</taxon>
        <taxon>Lycopodioideae</taxon>
        <taxon>Diphasiastrum</taxon>
    </lineage>
</organism>
<reference evidence="2" key="1">
    <citation type="journal article" date="2024" name="Proc. Natl. Acad. Sci. U.S.A.">
        <title>Extraordinary preservation of gene collinearity over three hundred million years revealed in homosporous lycophytes.</title>
        <authorList>
            <person name="Li C."/>
            <person name="Wickell D."/>
            <person name="Kuo L.Y."/>
            <person name="Chen X."/>
            <person name="Nie B."/>
            <person name="Liao X."/>
            <person name="Peng D."/>
            <person name="Ji J."/>
            <person name="Jenkins J."/>
            <person name="Williams M."/>
            <person name="Shu S."/>
            <person name="Plott C."/>
            <person name="Barry K."/>
            <person name="Rajasekar S."/>
            <person name="Grimwood J."/>
            <person name="Han X."/>
            <person name="Sun S."/>
            <person name="Hou Z."/>
            <person name="He W."/>
            <person name="Dai G."/>
            <person name="Sun C."/>
            <person name="Schmutz J."/>
            <person name="Leebens-Mack J.H."/>
            <person name="Li F.W."/>
            <person name="Wang L."/>
        </authorList>
    </citation>
    <scope>NUCLEOTIDE SEQUENCE [LARGE SCALE GENOMIC DNA]</scope>
    <source>
        <strain evidence="2">cv. PW_Plant_1</strain>
    </source>
</reference>
<gene>
    <name evidence="1" type="ORF">O6H91_12G033900</name>
</gene>
<sequence>MEVLSLERLRPPWRISVSGSPPGSSSSTPFVSAPASPSSSCALMLSRSAPSSPPRHGRSDFDHSSDLQVAIPFSWEESPGTPKRGPHKRQATMDSDFEFASSLLSCEGGSSMKNSVDHLREMGFTYFSAPTSPGRDEFCWQIHDEKLVKPEQEQEQADDGNDSDFEFASKLSEADSVTSAPMSSADELFFKGRILPLKPPPRLQCSAPTAAEVGSVSIHYRTSGAAISAPQSPKYSWKDRTYFGASCAETNPANIDLLLGMDTSLTKSTFRKEEWIKSLSPLRFFRKDHKTTTHMSSLQPLPRQKQSKPASDGGTNPSNTSNNPDSLDQRHQFQSKSSIETFTLKNLLHLNGCDTSKCSKNDLNLSADAASSKKWYDKSNNRKLENGAERSWPRSSAKSILQTRSTRASSSSKPSLSSSASNQKQNTNKKQQQQQQQQQQQRGGRGSSAISPHELHYRSYRTSTEQARRTTYLPYKKGLLGCFSFAHFKIPGLSARLETVVT</sequence>